<keyword evidence="1" id="KW-0472">Membrane</keyword>
<evidence type="ECO:0000313" key="2">
    <source>
        <dbReference type="EMBL" id="GIJ60738.1"/>
    </source>
</evidence>
<keyword evidence="1" id="KW-0812">Transmembrane</keyword>
<protein>
    <submittedName>
        <fullName evidence="2">Uncharacterized protein</fullName>
    </submittedName>
</protein>
<name>A0A8J3ZDD3_9ACTN</name>
<feature type="transmembrane region" description="Helical" evidence="1">
    <location>
        <begin position="137"/>
        <end position="168"/>
    </location>
</feature>
<evidence type="ECO:0000313" key="3">
    <source>
        <dbReference type="Proteomes" id="UP000612585"/>
    </source>
</evidence>
<dbReference type="AlphaFoldDB" id="A0A8J3ZDD3"/>
<feature type="transmembrane region" description="Helical" evidence="1">
    <location>
        <begin position="295"/>
        <end position="317"/>
    </location>
</feature>
<organism evidence="2 3">
    <name type="scientific">Virgisporangium aurantiacum</name>
    <dbReference type="NCBI Taxonomy" id="175570"/>
    <lineage>
        <taxon>Bacteria</taxon>
        <taxon>Bacillati</taxon>
        <taxon>Actinomycetota</taxon>
        <taxon>Actinomycetes</taxon>
        <taxon>Micromonosporales</taxon>
        <taxon>Micromonosporaceae</taxon>
        <taxon>Virgisporangium</taxon>
    </lineage>
</organism>
<feature type="transmembrane region" description="Helical" evidence="1">
    <location>
        <begin position="65"/>
        <end position="83"/>
    </location>
</feature>
<keyword evidence="3" id="KW-1185">Reference proteome</keyword>
<feature type="transmembrane region" description="Helical" evidence="1">
    <location>
        <begin position="95"/>
        <end position="117"/>
    </location>
</feature>
<comment type="caution">
    <text evidence="2">The sequence shown here is derived from an EMBL/GenBank/DDBJ whole genome shotgun (WGS) entry which is preliminary data.</text>
</comment>
<accession>A0A8J3ZDD3</accession>
<sequence length="398" mass="43804">MAATVSPAVIRRTENWLIRRGMPLLIADYSFSSHVLPRMVPFLALVSATGLLWPLREELSPVGRFVAVAAVLVGGVAAGILLNRFRRLPVFPRRAVILVLVTYGAMPLLIPLLDLAVSRTVASPDVGAGQITEGRTGFLWAVVGFGVIFGVLFEAARLTTLYGILPLLARSVRNAWQDLRNTLRLQSRALPMLLFVTLFFFFTGELWQAMNRLTWWRLVLVLALFAGVTVLAAAGRLREEIGRVENDLQPPKLTEACRGTPLEEVSVDDLAPIEPPPLADRQIGSLLVMLASRQLVQAIVVGLWLFAFFVVLGLLVVDGATAEQWIGEPPRPLAMFPNVPVALPRNAVLLAGFGSMYFAVTSMFDTENRRRFFTPILDEVERTLAVRAVYLAARGKRG</sequence>
<gene>
    <name evidence="2" type="ORF">Vau01_082540</name>
</gene>
<dbReference type="RefSeq" id="WP_204005287.1">
    <property type="nucleotide sequence ID" value="NZ_BOPG01000058.1"/>
</dbReference>
<feature type="transmembrane region" description="Helical" evidence="1">
    <location>
        <begin position="347"/>
        <end position="364"/>
    </location>
</feature>
<proteinExistence type="predicted"/>
<feature type="transmembrane region" description="Helical" evidence="1">
    <location>
        <begin position="189"/>
        <end position="209"/>
    </location>
</feature>
<evidence type="ECO:0000256" key="1">
    <source>
        <dbReference type="SAM" id="Phobius"/>
    </source>
</evidence>
<dbReference type="EMBL" id="BOPG01000058">
    <property type="protein sequence ID" value="GIJ60738.1"/>
    <property type="molecule type" value="Genomic_DNA"/>
</dbReference>
<dbReference type="Proteomes" id="UP000612585">
    <property type="component" value="Unassembled WGS sequence"/>
</dbReference>
<feature type="transmembrane region" description="Helical" evidence="1">
    <location>
        <begin position="215"/>
        <end position="234"/>
    </location>
</feature>
<reference evidence="2" key="1">
    <citation type="submission" date="2021-01" db="EMBL/GenBank/DDBJ databases">
        <title>Whole genome shotgun sequence of Virgisporangium aurantiacum NBRC 16421.</title>
        <authorList>
            <person name="Komaki H."/>
            <person name="Tamura T."/>
        </authorList>
    </citation>
    <scope>NUCLEOTIDE SEQUENCE</scope>
    <source>
        <strain evidence="2">NBRC 16421</strain>
    </source>
</reference>
<keyword evidence="1" id="KW-1133">Transmembrane helix</keyword>